<dbReference type="InterPro" id="IPR050052">
    <property type="entry name" value="ATP-dep_Clp_protease_ClpX"/>
</dbReference>
<dbReference type="InterPro" id="IPR027417">
    <property type="entry name" value="P-loop_NTPase"/>
</dbReference>
<dbReference type="SUPFAM" id="SSF52540">
    <property type="entry name" value="P-loop containing nucleoside triphosphate hydrolases"/>
    <property type="match status" value="1"/>
</dbReference>
<dbReference type="Gene3D" id="3.40.50.300">
    <property type="entry name" value="P-loop containing nucleotide triphosphate hydrolases"/>
    <property type="match status" value="1"/>
</dbReference>
<dbReference type="GO" id="GO:0008233">
    <property type="term" value="F:peptidase activity"/>
    <property type="evidence" value="ECO:0007669"/>
    <property type="project" value="UniProtKB-KW"/>
</dbReference>
<dbReference type="InterPro" id="IPR003959">
    <property type="entry name" value="ATPase_AAA_core"/>
</dbReference>
<proteinExistence type="predicted"/>
<keyword evidence="2" id="KW-0645">Protease</keyword>
<dbReference type="PANTHER" id="PTHR48102:SF7">
    <property type="entry name" value="ATP-DEPENDENT CLP PROTEASE ATP-BINDING SUBUNIT CLPX-LIKE, MITOCHONDRIAL"/>
    <property type="match status" value="1"/>
</dbReference>
<dbReference type="GO" id="GO:0005524">
    <property type="term" value="F:ATP binding"/>
    <property type="evidence" value="ECO:0007669"/>
    <property type="project" value="InterPro"/>
</dbReference>
<dbReference type="Pfam" id="PF00004">
    <property type="entry name" value="AAA"/>
    <property type="match status" value="1"/>
</dbReference>
<dbReference type="PANTHER" id="PTHR48102">
    <property type="entry name" value="ATP-DEPENDENT CLP PROTEASE ATP-BINDING SUBUNIT CLPX-LIKE, MITOCHONDRIAL-RELATED"/>
    <property type="match status" value="1"/>
</dbReference>
<evidence type="ECO:0000313" key="2">
    <source>
        <dbReference type="EMBL" id="XAI69691.1"/>
    </source>
</evidence>
<organism evidence="2">
    <name type="scientific">Pseudomonas phage Arace01</name>
    <dbReference type="NCBI Taxonomy" id="3138526"/>
    <lineage>
        <taxon>Viruses</taxon>
    </lineage>
</organism>
<gene>
    <name evidence="2" type="ORF">Arace01_00023</name>
</gene>
<keyword evidence="2" id="KW-0378">Hydrolase</keyword>
<dbReference type="InterPro" id="IPR003593">
    <property type="entry name" value="AAA+_ATPase"/>
</dbReference>
<name>A0AAU6VZU3_9VIRU</name>
<protein>
    <submittedName>
        <fullName evidence="2">ATP-dependent CLP protease</fullName>
    </submittedName>
</protein>
<accession>A0AAU6VZU3</accession>
<sequence length="277" mass="31108">MTQLFKGRNQAAQVAPVNTAARITDVGNLIFPSQEKIYAQLRHVIGVFKESEAAIRPHFNLTGESGTGKSFLIKMVADEYKMPVIEVNAAGLTAEGLSGNSLSKALTKLREHWNEPNIIFVDEFDKLFQRNGEGAEGFRVNVQDEFLTALEGKYVSVFAEYGKYPQVVVENSLFIFAGAWSNQKILTLSELKDAGMRTEFVGRVPLIFHTNQVSLEELQAAIPSIDLFIKYRKMFPGTKQNRDVAGIIKILKEQSEEMNIGIRLLNSAIHQYYMRDV</sequence>
<dbReference type="GO" id="GO:0016887">
    <property type="term" value="F:ATP hydrolysis activity"/>
    <property type="evidence" value="ECO:0007669"/>
    <property type="project" value="InterPro"/>
</dbReference>
<evidence type="ECO:0000259" key="1">
    <source>
        <dbReference type="SMART" id="SM00382"/>
    </source>
</evidence>
<dbReference type="GO" id="GO:0051603">
    <property type="term" value="P:proteolysis involved in protein catabolic process"/>
    <property type="evidence" value="ECO:0007669"/>
    <property type="project" value="TreeGrafter"/>
</dbReference>
<reference evidence="2" key="1">
    <citation type="journal article" date="2024" name="J. Gen. Virol.">
        <title>Novel phages of Pseudomonas syringae unveil numerous potential auxiliary metabolic genes.</title>
        <authorList>
            <person name="Feltin C."/>
            <person name="Garneau J.R."/>
            <person name="Morris C.E."/>
            <person name="Berard A."/>
            <person name="Torres-Barcelo C."/>
        </authorList>
    </citation>
    <scope>NUCLEOTIDE SEQUENCE</scope>
</reference>
<dbReference type="EMBL" id="PP179312">
    <property type="protein sequence ID" value="XAI69691.1"/>
    <property type="molecule type" value="Genomic_DNA"/>
</dbReference>
<feature type="domain" description="AAA+ ATPase" evidence="1">
    <location>
        <begin position="55"/>
        <end position="233"/>
    </location>
</feature>
<dbReference type="SMART" id="SM00382">
    <property type="entry name" value="AAA"/>
    <property type="match status" value="1"/>
</dbReference>